<keyword evidence="4" id="KW-1185">Reference proteome</keyword>
<dbReference type="RefSeq" id="WP_053907479.1">
    <property type="nucleotide sequence ID" value="NZ_CAWMUS010000009.1"/>
</dbReference>
<comment type="caution">
    <text evidence="3">The sequence shown here is derived from an EMBL/GenBank/DDBJ whole genome shotgun (WGS) entry which is preliminary data.</text>
</comment>
<sequence>MNMIRKFCGAILLCSLPSIVFSFAGFLDVKISGEVLARPCTINDGEMITVDFKDVLYNDIENENYIKKIDYSVNCKGAVNPAMRVSIKGVGTLFDDQLLKTSMDDLGVAFKAGSNRFSIKNKINFYYKNPPILYAILVKNSNGGTLPGGPFHANATLQVEYQ</sequence>
<dbReference type="Gene3D" id="2.60.40.1090">
    <property type="entry name" value="Fimbrial-type adhesion domain"/>
    <property type="match status" value="1"/>
</dbReference>
<feature type="domain" description="Fimbrial-type adhesion" evidence="2">
    <location>
        <begin position="30"/>
        <end position="162"/>
    </location>
</feature>
<organism evidence="3 4">
    <name type="scientific">Moellerella wisconsensis ATCC 35017</name>
    <dbReference type="NCBI Taxonomy" id="1354267"/>
    <lineage>
        <taxon>Bacteria</taxon>
        <taxon>Pseudomonadati</taxon>
        <taxon>Pseudomonadota</taxon>
        <taxon>Gammaproteobacteria</taxon>
        <taxon>Enterobacterales</taxon>
        <taxon>Morganellaceae</taxon>
        <taxon>Moellerella</taxon>
    </lineage>
</organism>
<evidence type="ECO:0000259" key="2">
    <source>
        <dbReference type="Pfam" id="PF00419"/>
    </source>
</evidence>
<dbReference type="Proteomes" id="UP000053226">
    <property type="component" value="Unassembled WGS sequence"/>
</dbReference>
<dbReference type="OrthoDB" id="6564832at2"/>
<dbReference type="InterPro" id="IPR036937">
    <property type="entry name" value="Adhesion_dom_fimbrial_sf"/>
</dbReference>
<proteinExistence type="predicted"/>
<keyword evidence="1" id="KW-0732">Signal</keyword>
<evidence type="ECO:0000313" key="4">
    <source>
        <dbReference type="Proteomes" id="UP000053226"/>
    </source>
</evidence>
<evidence type="ECO:0000256" key="1">
    <source>
        <dbReference type="SAM" id="SignalP"/>
    </source>
</evidence>
<name>A0A0N0ZBW2_9GAMM</name>
<evidence type="ECO:0000313" key="3">
    <source>
        <dbReference type="EMBL" id="KPD03594.1"/>
    </source>
</evidence>
<dbReference type="AlphaFoldDB" id="A0A0N0ZBW2"/>
<feature type="signal peptide" evidence="1">
    <location>
        <begin position="1"/>
        <end position="24"/>
    </location>
</feature>
<gene>
    <name evidence="3" type="ORF">M992_0884</name>
</gene>
<dbReference type="Pfam" id="PF00419">
    <property type="entry name" value="Fimbrial"/>
    <property type="match status" value="1"/>
</dbReference>
<dbReference type="InterPro" id="IPR008966">
    <property type="entry name" value="Adhesion_dom_sf"/>
</dbReference>
<dbReference type="GO" id="GO:0007155">
    <property type="term" value="P:cell adhesion"/>
    <property type="evidence" value="ECO:0007669"/>
    <property type="project" value="InterPro"/>
</dbReference>
<dbReference type="GO" id="GO:0009289">
    <property type="term" value="C:pilus"/>
    <property type="evidence" value="ECO:0007669"/>
    <property type="project" value="InterPro"/>
</dbReference>
<protein>
    <submittedName>
        <fullName evidence="3">MrfF family protein</fullName>
    </submittedName>
</protein>
<dbReference type="EMBL" id="LGAA01000009">
    <property type="protein sequence ID" value="KPD03594.1"/>
    <property type="molecule type" value="Genomic_DNA"/>
</dbReference>
<dbReference type="InterPro" id="IPR000259">
    <property type="entry name" value="Adhesion_dom_fimbrial"/>
</dbReference>
<accession>A0A0N0ZBW2</accession>
<dbReference type="SUPFAM" id="SSF49401">
    <property type="entry name" value="Bacterial adhesins"/>
    <property type="match status" value="1"/>
</dbReference>
<feature type="chain" id="PRO_5005864627" evidence="1">
    <location>
        <begin position="25"/>
        <end position="162"/>
    </location>
</feature>
<reference evidence="3 4" key="1">
    <citation type="submission" date="2015-07" db="EMBL/GenBank/DDBJ databases">
        <title>ATOL: Assembling a taxonomically balanced genome-scale reconstruction of the evolutionary history of the Enterobacteriaceae.</title>
        <authorList>
            <person name="Plunkett G.III."/>
            <person name="Neeno-Eckwall E.C."/>
            <person name="Glasner J.D."/>
            <person name="Perna N.T."/>
        </authorList>
    </citation>
    <scope>NUCLEOTIDE SEQUENCE [LARGE SCALE GENOMIC DNA]</scope>
    <source>
        <strain evidence="3 4">ATCC 35017</strain>
    </source>
</reference>